<dbReference type="Proteomes" id="UP000008281">
    <property type="component" value="Unassembled WGS sequence"/>
</dbReference>
<organism evidence="3">
    <name type="scientific">Caenorhabditis remanei</name>
    <name type="common">Caenorhabditis vulgaris</name>
    <dbReference type="NCBI Taxonomy" id="31234"/>
    <lineage>
        <taxon>Eukaryota</taxon>
        <taxon>Metazoa</taxon>
        <taxon>Ecdysozoa</taxon>
        <taxon>Nematoda</taxon>
        <taxon>Chromadorea</taxon>
        <taxon>Rhabditida</taxon>
        <taxon>Rhabditina</taxon>
        <taxon>Rhabditomorpha</taxon>
        <taxon>Rhabditoidea</taxon>
        <taxon>Rhabditidae</taxon>
        <taxon>Peloderinae</taxon>
        <taxon>Caenorhabditis</taxon>
    </lineage>
</organism>
<name>E3MJM4_CAERE</name>
<dbReference type="PANTHER" id="PTHR36942">
    <property type="entry name" value="PROTEIN CBG10268"/>
    <property type="match status" value="1"/>
</dbReference>
<gene>
    <name evidence="2" type="ORF">CRE_19237</name>
</gene>
<feature type="compositionally biased region" description="Acidic residues" evidence="1">
    <location>
        <begin position="199"/>
        <end position="212"/>
    </location>
</feature>
<feature type="compositionally biased region" description="Polar residues" evidence="1">
    <location>
        <begin position="1"/>
        <end position="13"/>
    </location>
</feature>
<dbReference type="HOGENOM" id="CLU_903827_0_0_1"/>
<dbReference type="EMBL" id="DS268450">
    <property type="protein sequence ID" value="EFP03706.1"/>
    <property type="molecule type" value="Genomic_DNA"/>
</dbReference>
<sequence>MPKQSQAQKQVNVTKKEEKTAKKDMNVSKKCCPAVPQHTMTVDDSWIENLRAVFNTEKVVTTTEQKGFLFGPNPHLEGISLAVFMRTKIFDTAVESYITQRDAMLKNSSCPRKIQFSRKMACEEAKKFIQRMINSAVNTSRSFFKNEIVSLLETRIGQNLATEFEEYFINLCKQEDRARYGGVANVKEEVPSGKNDISDGSESEPSSDEEAENAPKMSEELRLKIQKMYASLPPQHELVYPPLPPPGTLRIPIGGFAKCQCKEGCEFELPEPAYRILSREELAEFWLIISGKDTENIKSAKSFGRKGR</sequence>
<dbReference type="eggNOG" id="ENOG502T3JW">
    <property type="taxonomic scope" value="Eukaryota"/>
</dbReference>
<feature type="region of interest" description="Disordered" evidence="1">
    <location>
        <begin position="183"/>
        <end position="217"/>
    </location>
</feature>
<feature type="region of interest" description="Disordered" evidence="1">
    <location>
        <begin position="1"/>
        <end position="22"/>
    </location>
</feature>
<proteinExistence type="predicted"/>
<dbReference type="KEGG" id="crq:GCK72_025408"/>
<evidence type="ECO:0000313" key="2">
    <source>
        <dbReference type="EMBL" id="EFP03706.1"/>
    </source>
</evidence>
<dbReference type="CTD" id="9819361"/>
<dbReference type="GeneID" id="9819361"/>
<dbReference type="RefSeq" id="XP_003103735.2">
    <property type="nucleotide sequence ID" value="XM_003103687.2"/>
</dbReference>
<evidence type="ECO:0000256" key="1">
    <source>
        <dbReference type="SAM" id="MobiDB-lite"/>
    </source>
</evidence>
<protein>
    <submittedName>
        <fullName evidence="2">Uncharacterized protein</fullName>
    </submittedName>
</protein>
<evidence type="ECO:0000313" key="3">
    <source>
        <dbReference type="Proteomes" id="UP000008281"/>
    </source>
</evidence>
<dbReference type="AlphaFoldDB" id="E3MJM4"/>
<reference evidence="2" key="1">
    <citation type="submission" date="2007-07" db="EMBL/GenBank/DDBJ databases">
        <title>PCAP assembly of the Caenorhabditis remanei genome.</title>
        <authorList>
            <consortium name="The Caenorhabditis remanei Sequencing Consortium"/>
            <person name="Wilson R.K."/>
        </authorList>
    </citation>
    <scope>NUCLEOTIDE SEQUENCE [LARGE SCALE GENOMIC DNA]</scope>
    <source>
        <strain evidence="2">PB4641</strain>
    </source>
</reference>
<dbReference type="PANTHER" id="PTHR36942:SF1">
    <property type="entry name" value="IMMUNITY PROTEIN 72 OF POLYMORPHIC TOXIN SYSTEM-RELATED"/>
    <property type="match status" value="1"/>
</dbReference>
<accession>E3MJM4</accession>
<keyword evidence="3" id="KW-1185">Reference proteome</keyword>